<dbReference type="GO" id="GO:0035243">
    <property type="term" value="F:protein-arginine omega-N symmetric methyltransferase activity"/>
    <property type="evidence" value="ECO:0007669"/>
    <property type="project" value="UniProtKB-EC"/>
</dbReference>
<dbReference type="Pfam" id="PF02636">
    <property type="entry name" value="Methyltransf_28"/>
    <property type="match status" value="1"/>
</dbReference>
<name>A0A168NVF0_ABSGL</name>
<dbReference type="EMBL" id="LT553525">
    <property type="protein sequence ID" value="SAM01284.1"/>
    <property type="molecule type" value="Genomic_DNA"/>
</dbReference>
<comment type="function">
    <text evidence="7">Arginine methyltransferase involved in the assembly or stability of mitochondrial NADH:ubiquinone oxidoreductase complex (complex I).</text>
</comment>
<evidence type="ECO:0000256" key="8">
    <source>
        <dbReference type="SAM" id="MobiDB-lite"/>
    </source>
</evidence>
<dbReference type="PANTHER" id="PTHR12049">
    <property type="entry name" value="PROTEIN ARGININE METHYLTRANSFERASE NDUFAF7, MITOCHONDRIAL"/>
    <property type="match status" value="1"/>
</dbReference>
<evidence type="ECO:0000256" key="4">
    <source>
        <dbReference type="ARBA" id="ARBA00022679"/>
    </source>
</evidence>
<keyword evidence="5 7" id="KW-0496">Mitochondrion</keyword>
<dbReference type="InParanoid" id="A0A168NVF0"/>
<organism evidence="9">
    <name type="scientific">Absidia glauca</name>
    <name type="common">Pin mould</name>
    <dbReference type="NCBI Taxonomy" id="4829"/>
    <lineage>
        <taxon>Eukaryota</taxon>
        <taxon>Fungi</taxon>
        <taxon>Fungi incertae sedis</taxon>
        <taxon>Mucoromycota</taxon>
        <taxon>Mucoromycotina</taxon>
        <taxon>Mucoromycetes</taxon>
        <taxon>Mucorales</taxon>
        <taxon>Cunninghamellaceae</taxon>
        <taxon>Absidia</taxon>
    </lineage>
</organism>
<dbReference type="InterPro" id="IPR003788">
    <property type="entry name" value="NDUFAF7"/>
</dbReference>
<gene>
    <name evidence="9" type="primary">ABSGL_07025.1 scaffold 8715</name>
</gene>
<dbReference type="InterPro" id="IPR029063">
    <property type="entry name" value="SAM-dependent_MTases_sf"/>
</dbReference>
<keyword evidence="10" id="KW-1185">Reference proteome</keyword>
<reference evidence="9" key="1">
    <citation type="submission" date="2016-04" db="EMBL/GenBank/DDBJ databases">
        <authorList>
            <person name="Evans L.H."/>
            <person name="Alamgir A."/>
            <person name="Owens N."/>
            <person name="Weber N.D."/>
            <person name="Virtaneva K."/>
            <person name="Barbian K."/>
            <person name="Babar A."/>
            <person name="Rosenke K."/>
        </authorList>
    </citation>
    <scope>NUCLEOTIDE SEQUENCE [LARGE SCALE GENOMIC DNA]</scope>
    <source>
        <strain evidence="9">CBS 101.48</strain>
    </source>
</reference>
<evidence type="ECO:0000256" key="2">
    <source>
        <dbReference type="ARBA" id="ARBA00005891"/>
    </source>
</evidence>
<feature type="region of interest" description="Disordered" evidence="8">
    <location>
        <begin position="182"/>
        <end position="203"/>
    </location>
</feature>
<keyword evidence="4 7" id="KW-0808">Transferase</keyword>
<evidence type="ECO:0000256" key="6">
    <source>
        <dbReference type="ARBA" id="ARBA00048612"/>
    </source>
</evidence>
<feature type="compositionally biased region" description="Basic and acidic residues" evidence="8">
    <location>
        <begin position="188"/>
        <end position="203"/>
    </location>
</feature>
<dbReference type="SUPFAM" id="SSF53335">
    <property type="entry name" value="S-adenosyl-L-methionine-dependent methyltransferases"/>
    <property type="match status" value="1"/>
</dbReference>
<comment type="subcellular location">
    <subcellularLocation>
        <location evidence="1 7">Mitochondrion</location>
    </subcellularLocation>
</comment>
<dbReference type="PANTHER" id="PTHR12049:SF7">
    <property type="entry name" value="PROTEIN ARGININE METHYLTRANSFERASE NDUFAF7, MITOCHONDRIAL"/>
    <property type="match status" value="1"/>
</dbReference>
<keyword evidence="3 7" id="KW-0489">Methyltransferase</keyword>
<dbReference type="InterPro" id="IPR038375">
    <property type="entry name" value="NDUFAF7_sf"/>
</dbReference>
<evidence type="ECO:0000256" key="5">
    <source>
        <dbReference type="ARBA" id="ARBA00023128"/>
    </source>
</evidence>
<dbReference type="GO" id="GO:0005739">
    <property type="term" value="C:mitochondrion"/>
    <property type="evidence" value="ECO:0007669"/>
    <property type="project" value="UniProtKB-SubCell"/>
</dbReference>
<dbReference type="Gene3D" id="3.40.50.12710">
    <property type="match status" value="1"/>
</dbReference>
<evidence type="ECO:0000313" key="9">
    <source>
        <dbReference type="EMBL" id="SAM01284.1"/>
    </source>
</evidence>
<dbReference type="GO" id="GO:0032981">
    <property type="term" value="P:mitochondrial respiratory chain complex I assembly"/>
    <property type="evidence" value="ECO:0007669"/>
    <property type="project" value="TreeGrafter"/>
</dbReference>
<sequence length="203" mass="22674">MDDTDENEYNFRLVRSPVDTIAGKFYMKDDKYPGYKEGDRIEISPDSWGVAENMAKLVARHGGAGLVIDYGQDHVQGDTLRAIRKHKFVHPMTEPGSADLSVDVDFASLKQTMTKASDIATNGPVTQSEFLQSLGIQVRMEMLLKNATSRPARNNIIEGFKRLLDPSAMGRIYKVLAFSKEQTTPGNEKSKEEARPVGFHHLD</sequence>
<evidence type="ECO:0000256" key="3">
    <source>
        <dbReference type="ARBA" id="ARBA00022603"/>
    </source>
</evidence>
<dbReference type="Proteomes" id="UP000078561">
    <property type="component" value="Unassembled WGS sequence"/>
</dbReference>
<dbReference type="STRING" id="4829.A0A168NVF0"/>
<evidence type="ECO:0000256" key="7">
    <source>
        <dbReference type="RuleBase" id="RU364114"/>
    </source>
</evidence>
<dbReference type="EC" id="2.1.1.320" evidence="7"/>
<comment type="catalytic activity">
    <reaction evidence="6 7">
        <text>L-arginyl-[protein] + 2 S-adenosyl-L-methionine = N(omega),N(omega)'-dimethyl-L-arginyl-[protein] + 2 S-adenosyl-L-homocysteine + 2 H(+)</text>
        <dbReference type="Rhea" id="RHEA:48108"/>
        <dbReference type="Rhea" id="RHEA-COMP:10532"/>
        <dbReference type="Rhea" id="RHEA-COMP:11992"/>
        <dbReference type="ChEBI" id="CHEBI:15378"/>
        <dbReference type="ChEBI" id="CHEBI:29965"/>
        <dbReference type="ChEBI" id="CHEBI:57856"/>
        <dbReference type="ChEBI" id="CHEBI:59789"/>
        <dbReference type="ChEBI" id="CHEBI:88221"/>
        <dbReference type="EC" id="2.1.1.320"/>
    </reaction>
</comment>
<dbReference type="OrthoDB" id="5595109at2759"/>
<dbReference type="GO" id="GO:0032259">
    <property type="term" value="P:methylation"/>
    <property type="evidence" value="ECO:0007669"/>
    <property type="project" value="UniProtKB-KW"/>
</dbReference>
<accession>A0A168NVF0</accession>
<dbReference type="AlphaFoldDB" id="A0A168NVF0"/>
<comment type="similarity">
    <text evidence="2 7">Belongs to the NDUFAF7 family.</text>
</comment>
<evidence type="ECO:0000256" key="1">
    <source>
        <dbReference type="ARBA" id="ARBA00004173"/>
    </source>
</evidence>
<protein>
    <recommendedName>
        <fullName evidence="7">Protein arginine methyltransferase NDUFAF7</fullName>
        <ecNumber evidence="7">2.1.1.320</ecNumber>
    </recommendedName>
</protein>
<evidence type="ECO:0000313" key="10">
    <source>
        <dbReference type="Proteomes" id="UP000078561"/>
    </source>
</evidence>
<dbReference type="OMA" id="RYMALSI"/>
<proteinExistence type="inferred from homology"/>